<proteinExistence type="predicted"/>
<protein>
    <recommendedName>
        <fullName evidence="3">CopG domain protein DNA-binding domain protein</fullName>
    </recommendedName>
</protein>
<organism evidence="1 2">
    <name type="scientific">Planktothrix rubescens CCAP 1459/22</name>
    <dbReference type="NCBI Taxonomy" id="329571"/>
    <lineage>
        <taxon>Bacteria</taxon>
        <taxon>Bacillati</taxon>
        <taxon>Cyanobacteriota</taxon>
        <taxon>Cyanophyceae</taxon>
        <taxon>Oscillatoriophycideae</taxon>
        <taxon>Oscillatoriales</taxon>
        <taxon>Microcoleaceae</taxon>
        <taxon>Planktothrix</taxon>
    </lineage>
</organism>
<comment type="caution">
    <text evidence="1">The sequence shown here is derived from an EMBL/GenBank/DDBJ whole genome shotgun (WGS) entry which is preliminary data.</text>
</comment>
<dbReference type="Proteomes" id="UP000196521">
    <property type="component" value="Chromosome"/>
</dbReference>
<keyword evidence="2" id="KW-1185">Reference proteome</keyword>
<gene>
    <name evidence="1" type="ORF">PLAN_10027</name>
</gene>
<evidence type="ECO:0008006" key="3">
    <source>
        <dbReference type="Google" id="ProtNLM"/>
    </source>
</evidence>
<evidence type="ECO:0000313" key="2">
    <source>
        <dbReference type="Proteomes" id="UP000196521"/>
    </source>
</evidence>
<dbReference type="GO" id="GO:0006355">
    <property type="term" value="P:regulation of DNA-templated transcription"/>
    <property type="evidence" value="ECO:0007669"/>
    <property type="project" value="InterPro"/>
</dbReference>
<dbReference type="EMBL" id="CZCZ02000004">
    <property type="protein sequence ID" value="CAC5339883.1"/>
    <property type="molecule type" value="Genomic_DNA"/>
</dbReference>
<dbReference type="SUPFAM" id="SSF47598">
    <property type="entry name" value="Ribbon-helix-helix"/>
    <property type="match status" value="1"/>
</dbReference>
<sequence length="53" mass="6167">MSREKRFSMWMTDREYEKLKIYAGSQSVSMAEVLRDYIKILTPPKGGDTTSHP</sequence>
<accession>A0A6J7ZEK9</accession>
<evidence type="ECO:0000313" key="1">
    <source>
        <dbReference type="EMBL" id="CAC5339883.1"/>
    </source>
</evidence>
<reference evidence="1" key="1">
    <citation type="submission" date="2020-05" db="EMBL/GenBank/DDBJ databases">
        <authorList>
            <consortium name="Genoscope - CEA"/>
            <person name="William W."/>
        </authorList>
    </citation>
    <scope>NUCLEOTIDE SEQUENCE [LARGE SCALE GENOMIC DNA]</scope>
    <source>
        <strain evidence="1">PCC 7821</strain>
    </source>
</reference>
<dbReference type="AlphaFoldDB" id="A0A6J7ZEK9"/>
<name>A0A6J7ZEK9_PLARU</name>
<dbReference type="EMBL" id="LR812490">
    <property type="protein sequence ID" value="CAC5339883.1"/>
    <property type="molecule type" value="Genomic_DNA"/>
</dbReference>
<dbReference type="InterPro" id="IPR010985">
    <property type="entry name" value="Ribbon_hlx_hlx"/>
</dbReference>